<evidence type="ECO:0000313" key="3">
    <source>
        <dbReference type="Proteomes" id="UP000738359"/>
    </source>
</evidence>
<reference evidence="2" key="1">
    <citation type="journal article" date="2020" name="Fungal Divers.">
        <title>Resolving the Mortierellaceae phylogeny through synthesis of multi-gene phylogenetics and phylogenomics.</title>
        <authorList>
            <person name="Vandepol N."/>
            <person name="Liber J."/>
            <person name="Desiro A."/>
            <person name="Na H."/>
            <person name="Kennedy M."/>
            <person name="Barry K."/>
            <person name="Grigoriev I.V."/>
            <person name="Miller A.N."/>
            <person name="O'Donnell K."/>
            <person name="Stajich J.E."/>
            <person name="Bonito G."/>
        </authorList>
    </citation>
    <scope>NUCLEOTIDE SEQUENCE</scope>
    <source>
        <strain evidence="2">CK1249</strain>
    </source>
</reference>
<dbReference type="Proteomes" id="UP000738359">
    <property type="component" value="Unassembled WGS sequence"/>
</dbReference>
<name>A0A9P6IP32_MORAP</name>
<feature type="compositionally biased region" description="Basic residues" evidence="1">
    <location>
        <begin position="53"/>
        <end position="66"/>
    </location>
</feature>
<evidence type="ECO:0000256" key="1">
    <source>
        <dbReference type="SAM" id="MobiDB-lite"/>
    </source>
</evidence>
<organism evidence="2 3">
    <name type="scientific">Mortierella alpina</name>
    <name type="common">Oleaginous fungus</name>
    <name type="synonym">Mortierella renispora</name>
    <dbReference type="NCBI Taxonomy" id="64518"/>
    <lineage>
        <taxon>Eukaryota</taxon>
        <taxon>Fungi</taxon>
        <taxon>Fungi incertae sedis</taxon>
        <taxon>Mucoromycota</taxon>
        <taxon>Mortierellomycotina</taxon>
        <taxon>Mortierellomycetes</taxon>
        <taxon>Mortierellales</taxon>
        <taxon>Mortierellaceae</taxon>
        <taxon>Mortierella</taxon>
    </lineage>
</organism>
<gene>
    <name evidence="2" type="ORF">BGZ70_006030</name>
</gene>
<feature type="compositionally biased region" description="Basic and acidic residues" evidence="1">
    <location>
        <begin position="22"/>
        <end position="36"/>
    </location>
</feature>
<protein>
    <submittedName>
        <fullName evidence="2">Uncharacterized protein</fullName>
    </submittedName>
</protein>
<evidence type="ECO:0000313" key="2">
    <source>
        <dbReference type="EMBL" id="KAF9943158.1"/>
    </source>
</evidence>
<feature type="non-terminal residue" evidence="2">
    <location>
        <position position="1"/>
    </location>
</feature>
<proteinExistence type="predicted"/>
<feature type="region of interest" description="Disordered" evidence="1">
    <location>
        <begin position="1"/>
        <end position="79"/>
    </location>
</feature>
<sequence>KSTSNQFRPVFATKESIQAGRRCKDFTKSRQHEHQLPARVSGPRPRPPVAKKPIAKKGRNGKKKTSKVSDKKRTLRPAVQQDHRLRTQFQTKTLTIGSATARLEQMGLDRETQAEPLQRQLQDVVFLLNDIQLRAYWASAIYITHLLDNTSREAAQRKALLDPVVDDQGFMYNLGRILYHGGASGGGSATGATGTRFAAASAKEAYDLFSAKTGLRPLKEHVPDLPITMMSDMCMVPVQAALRSHYRNCE</sequence>
<comment type="caution">
    <text evidence="2">The sequence shown here is derived from an EMBL/GenBank/DDBJ whole genome shotgun (WGS) entry which is preliminary data.</text>
</comment>
<keyword evidence="3" id="KW-1185">Reference proteome</keyword>
<dbReference type="AlphaFoldDB" id="A0A9P6IP32"/>
<dbReference type="OrthoDB" id="2411938at2759"/>
<feature type="non-terminal residue" evidence="2">
    <location>
        <position position="250"/>
    </location>
</feature>
<dbReference type="EMBL" id="JAAAHY010003304">
    <property type="protein sequence ID" value="KAF9943158.1"/>
    <property type="molecule type" value="Genomic_DNA"/>
</dbReference>
<accession>A0A9P6IP32</accession>